<comment type="caution">
    <text evidence="3">The sequence shown here is derived from an EMBL/GenBank/DDBJ whole genome shotgun (WGS) entry which is preliminary data.</text>
</comment>
<dbReference type="PANTHER" id="PTHR21579:SF20">
    <property type="entry name" value="PROTEIN TINCAR"/>
    <property type="match status" value="1"/>
</dbReference>
<feature type="compositionally biased region" description="Polar residues" evidence="1">
    <location>
        <begin position="713"/>
        <end position="726"/>
    </location>
</feature>
<keyword evidence="4" id="KW-1185">Reference proteome</keyword>
<reference evidence="3" key="2">
    <citation type="submission" date="2020-11" db="EMBL/GenBank/DDBJ databases">
        <authorList>
            <person name="McCartney M.A."/>
            <person name="Auch B."/>
            <person name="Kono T."/>
            <person name="Mallez S."/>
            <person name="Becker A."/>
            <person name="Gohl D.M."/>
            <person name="Silverstein K.A.T."/>
            <person name="Koren S."/>
            <person name="Bechman K.B."/>
            <person name="Herman A."/>
            <person name="Abrahante J.E."/>
            <person name="Garbe J."/>
        </authorList>
    </citation>
    <scope>NUCLEOTIDE SEQUENCE</scope>
    <source>
        <strain evidence="3">Duluth1</strain>
        <tissue evidence="3">Whole animal</tissue>
    </source>
</reference>
<dbReference type="AlphaFoldDB" id="A0A9D4IY10"/>
<feature type="region of interest" description="Disordered" evidence="1">
    <location>
        <begin position="444"/>
        <end position="533"/>
    </location>
</feature>
<keyword evidence="2" id="KW-0472">Membrane</keyword>
<feature type="transmembrane region" description="Helical" evidence="2">
    <location>
        <begin position="237"/>
        <end position="257"/>
    </location>
</feature>
<accession>A0A9D4IY10</accession>
<feature type="transmembrane region" description="Helical" evidence="2">
    <location>
        <begin position="56"/>
        <end position="76"/>
    </location>
</feature>
<protein>
    <recommendedName>
        <fullName evidence="5">Protein tincar</fullName>
    </recommendedName>
</protein>
<evidence type="ECO:0000256" key="2">
    <source>
        <dbReference type="SAM" id="Phobius"/>
    </source>
</evidence>
<dbReference type="Proteomes" id="UP000828390">
    <property type="component" value="Unassembled WGS sequence"/>
</dbReference>
<evidence type="ECO:0008006" key="5">
    <source>
        <dbReference type="Google" id="ProtNLM"/>
    </source>
</evidence>
<dbReference type="InterPro" id="IPR053291">
    <property type="entry name" value="Ommatidial_diff-associated"/>
</dbReference>
<feature type="region of interest" description="Disordered" evidence="1">
    <location>
        <begin position="710"/>
        <end position="753"/>
    </location>
</feature>
<feature type="compositionally biased region" description="Low complexity" evidence="1">
    <location>
        <begin position="659"/>
        <end position="670"/>
    </location>
</feature>
<feature type="transmembrane region" description="Helical" evidence="2">
    <location>
        <begin position="12"/>
        <end position="36"/>
    </location>
</feature>
<evidence type="ECO:0000256" key="1">
    <source>
        <dbReference type="SAM" id="MobiDB-lite"/>
    </source>
</evidence>
<dbReference type="PANTHER" id="PTHR21579">
    <property type="entry name" value="PROTEIN TINCAR"/>
    <property type="match status" value="1"/>
</dbReference>
<evidence type="ECO:0000313" key="4">
    <source>
        <dbReference type="Proteomes" id="UP000828390"/>
    </source>
</evidence>
<gene>
    <name evidence="3" type="ORF">DPMN_166592</name>
</gene>
<sequence>MKMKLVTRSSSLNSLWSIVYCVVTILLHCYATYLGVAKYRKLDNDEIWGGQIPGELRVYIALVVISVLFLPLFIFFSALKVGNAPNDGTKLGRDHALDGNPQTLGSRLKRDWLKQIWEHFPPFSTLFHLTSAFLLLLPEMTLTAAEVKHGVMSSDAVWSCDLDFLFSTERASTSNIISQSNVTVQQNHTFYVVPTPRPPIGGWSHDTVLHVAFVYMVAGLVILAVRYSSVFWFTNKVFSAIFASQLLFLTVEAMFAHCGVEILYKLAMNYKMYEENVSIILGSGVIIFLYILSGIVLIASTFFVYSYGAKYFKEKFKIIDQRHHPDAYRKQTVIVSGSCQDYQTHTAAVVSLVLLGLFRGPVLYDLVTLYRLTKDGLVLTCVVMDVCYMVYWIILWTVLTLKHQWQFRILDYVPLNDPVYMISNENLVKSASYHGGSIELHMKAPRKRPSSLPSDLTTSESGFGESNSSEDERERFELSLPPLAEVPGSIENSRRKGSTHSLDRRSRSRRNGHQRVTFHDTVKRSTSTDSELYAKNRDKRINISADVHGRRVSRERCLTPLELAVLKARMPGNRHSIGTASPMEAPLNNALNAKQSSFSDLGNGSDYSSDRSRSRPTPDTSIEYNDLTIKNDYALGARENYKSSNRNTQTNNSLRVKNSPSDVSSSSQTSPVKDAYQTLLDEINAKSNNRLSPRAMDYLDGKKDVSLVRRDSANYSLTSSQETASNDSDQAQQAQCSQSTPSQTPIPKESPRN</sequence>
<dbReference type="OrthoDB" id="10033661at2759"/>
<feature type="transmembrane region" description="Helical" evidence="2">
    <location>
        <begin position="207"/>
        <end position="225"/>
    </location>
</feature>
<name>A0A9D4IY10_DREPO</name>
<feature type="compositionally biased region" description="Low complexity" evidence="1">
    <location>
        <begin position="727"/>
        <end position="745"/>
    </location>
</feature>
<feature type="compositionally biased region" description="Polar residues" evidence="1">
    <location>
        <begin position="642"/>
        <end position="658"/>
    </location>
</feature>
<feature type="transmembrane region" description="Helical" evidence="2">
    <location>
        <begin position="376"/>
        <end position="399"/>
    </location>
</feature>
<evidence type="ECO:0000313" key="3">
    <source>
        <dbReference type="EMBL" id="KAH3788448.1"/>
    </source>
</evidence>
<feature type="region of interest" description="Disordered" evidence="1">
    <location>
        <begin position="640"/>
        <end position="672"/>
    </location>
</feature>
<feature type="region of interest" description="Disordered" evidence="1">
    <location>
        <begin position="595"/>
        <end position="625"/>
    </location>
</feature>
<feature type="transmembrane region" description="Helical" evidence="2">
    <location>
        <begin position="277"/>
        <end position="305"/>
    </location>
</feature>
<dbReference type="EMBL" id="JAIWYP010000008">
    <property type="protein sequence ID" value="KAH3788448.1"/>
    <property type="molecule type" value="Genomic_DNA"/>
</dbReference>
<keyword evidence="2" id="KW-0812">Transmembrane</keyword>
<keyword evidence="2" id="KW-1133">Transmembrane helix</keyword>
<feature type="transmembrane region" description="Helical" evidence="2">
    <location>
        <begin position="346"/>
        <end position="364"/>
    </location>
</feature>
<proteinExistence type="predicted"/>
<organism evidence="3 4">
    <name type="scientific">Dreissena polymorpha</name>
    <name type="common">Zebra mussel</name>
    <name type="synonym">Mytilus polymorpha</name>
    <dbReference type="NCBI Taxonomy" id="45954"/>
    <lineage>
        <taxon>Eukaryota</taxon>
        <taxon>Metazoa</taxon>
        <taxon>Spiralia</taxon>
        <taxon>Lophotrochozoa</taxon>
        <taxon>Mollusca</taxon>
        <taxon>Bivalvia</taxon>
        <taxon>Autobranchia</taxon>
        <taxon>Heteroconchia</taxon>
        <taxon>Euheterodonta</taxon>
        <taxon>Imparidentia</taxon>
        <taxon>Neoheterodontei</taxon>
        <taxon>Myida</taxon>
        <taxon>Dreissenoidea</taxon>
        <taxon>Dreissenidae</taxon>
        <taxon>Dreissena</taxon>
    </lineage>
</organism>
<reference evidence="3" key="1">
    <citation type="journal article" date="2019" name="bioRxiv">
        <title>The Genome of the Zebra Mussel, Dreissena polymorpha: A Resource for Invasive Species Research.</title>
        <authorList>
            <person name="McCartney M.A."/>
            <person name="Auch B."/>
            <person name="Kono T."/>
            <person name="Mallez S."/>
            <person name="Zhang Y."/>
            <person name="Obille A."/>
            <person name="Becker A."/>
            <person name="Abrahante J.E."/>
            <person name="Garbe J."/>
            <person name="Badalamenti J.P."/>
            <person name="Herman A."/>
            <person name="Mangelson H."/>
            <person name="Liachko I."/>
            <person name="Sullivan S."/>
            <person name="Sone E.D."/>
            <person name="Koren S."/>
            <person name="Silverstein K.A.T."/>
            <person name="Beckman K.B."/>
            <person name="Gohl D.M."/>
        </authorList>
    </citation>
    <scope>NUCLEOTIDE SEQUENCE</scope>
    <source>
        <strain evidence="3">Duluth1</strain>
        <tissue evidence="3">Whole animal</tissue>
    </source>
</reference>